<organism evidence="1 2">
    <name type="scientific">Araneus ventricosus</name>
    <name type="common">Orbweaver spider</name>
    <name type="synonym">Epeira ventricosa</name>
    <dbReference type="NCBI Taxonomy" id="182803"/>
    <lineage>
        <taxon>Eukaryota</taxon>
        <taxon>Metazoa</taxon>
        <taxon>Ecdysozoa</taxon>
        <taxon>Arthropoda</taxon>
        <taxon>Chelicerata</taxon>
        <taxon>Arachnida</taxon>
        <taxon>Araneae</taxon>
        <taxon>Araneomorphae</taxon>
        <taxon>Entelegynae</taxon>
        <taxon>Araneoidea</taxon>
        <taxon>Araneidae</taxon>
        <taxon>Araneus</taxon>
    </lineage>
</organism>
<evidence type="ECO:0000313" key="2">
    <source>
        <dbReference type="Proteomes" id="UP000499080"/>
    </source>
</evidence>
<accession>A0A4Y2C7B7</accession>
<dbReference type="Proteomes" id="UP000499080">
    <property type="component" value="Unassembled WGS sequence"/>
</dbReference>
<name>A0A4Y2C7B7_ARAVE</name>
<keyword evidence="2" id="KW-1185">Reference proteome</keyword>
<dbReference type="AlphaFoldDB" id="A0A4Y2C7B7"/>
<sequence length="99" mass="11121">MVGTTLAHSCVLQLDQLSFERYFHEAACFQVLNTGNVTLWVPRFLPRLYVLTSWLSSSNDDFFPSHGVIVLLSDMAPESLLPSLSILPLSHEPVCYLSH</sequence>
<evidence type="ECO:0000313" key="1">
    <source>
        <dbReference type="EMBL" id="GBM00070.1"/>
    </source>
</evidence>
<dbReference type="EMBL" id="BGPR01085579">
    <property type="protein sequence ID" value="GBM00070.1"/>
    <property type="molecule type" value="Genomic_DNA"/>
</dbReference>
<reference evidence="1 2" key="1">
    <citation type="journal article" date="2019" name="Sci. Rep.">
        <title>Orb-weaving spider Araneus ventricosus genome elucidates the spidroin gene catalogue.</title>
        <authorList>
            <person name="Kono N."/>
            <person name="Nakamura H."/>
            <person name="Ohtoshi R."/>
            <person name="Moran D.A.P."/>
            <person name="Shinohara A."/>
            <person name="Yoshida Y."/>
            <person name="Fujiwara M."/>
            <person name="Mori M."/>
            <person name="Tomita M."/>
            <person name="Arakawa K."/>
        </authorList>
    </citation>
    <scope>NUCLEOTIDE SEQUENCE [LARGE SCALE GENOMIC DNA]</scope>
</reference>
<comment type="caution">
    <text evidence="1">The sequence shown here is derived from an EMBL/GenBank/DDBJ whole genome shotgun (WGS) entry which is preliminary data.</text>
</comment>
<gene>
    <name evidence="1" type="ORF">AVEN_146841_1</name>
</gene>
<proteinExistence type="predicted"/>
<protein>
    <submittedName>
        <fullName evidence="1">Uncharacterized protein</fullName>
    </submittedName>
</protein>